<evidence type="ECO:0000259" key="2">
    <source>
        <dbReference type="Pfam" id="PF01814"/>
    </source>
</evidence>
<proteinExistence type="predicted"/>
<protein>
    <recommendedName>
        <fullName evidence="2">Hemerythrin-like domain-containing protein</fullName>
    </recommendedName>
</protein>
<dbReference type="PANTHER" id="PTHR38048:SF1">
    <property type="entry name" value="HEMERYTHRIN-LIKE DOMAIN-CONTAINING PROTEIN"/>
    <property type="match status" value="1"/>
</dbReference>
<reference evidence="3" key="1">
    <citation type="submission" date="2020-04" db="EMBL/GenBank/DDBJ databases">
        <title>Genome Assembly and Annotation of Botryosphaeria dothidea sdau 11-99, a Latent Pathogen of Apple Fruit Ring Rot in China.</title>
        <authorList>
            <person name="Yu C."/>
            <person name="Diao Y."/>
            <person name="Lu Q."/>
            <person name="Zhao J."/>
            <person name="Cui S."/>
            <person name="Peng C."/>
            <person name="He B."/>
            <person name="Liu H."/>
        </authorList>
    </citation>
    <scope>NUCLEOTIDE SEQUENCE [LARGE SCALE GENOMIC DNA]</scope>
    <source>
        <strain evidence="3">Sdau11-99</strain>
    </source>
</reference>
<organism evidence="3 4">
    <name type="scientific">Botryosphaeria dothidea</name>
    <dbReference type="NCBI Taxonomy" id="55169"/>
    <lineage>
        <taxon>Eukaryota</taxon>
        <taxon>Fungi</taxon>
        <taxon>Dikarya</taxon>
        <taxon>Ascomycota</taxon>
        <taxon>Pezizomycotina</taxon>
        <taxon>Dothideomycetes</taxon>
        <taxon>Dothideomycetes incertae sedis</taxon>
        <taxon>Botryosphaeriales</taxon>
        <taxon>Botryosphaeriaceae</taxon>
        <taxon>Botryosphaeria</taxon>
    </lineage>
</organism>
<dbReference type="EMBL" id="WWBZ02000033">
    <property type="protein sequence ID" value="KAF4306660.1"/>
    <property type="molecule type" value="Genomic_DNA"/>
</dbReference>
<dbReference type="Gene3D" id="1.20.120.520">
    <property type="entry name" value="nmb1532 protein domain like"/>
    <property type="match status" value="1"/>
</dbReference>
<dbReference type="InterPro" id="IPR053206">
    <property type="entry name" value="Dimeric_xanthone_biosynth"/>
</dbReference>
<evidence type="ECO:0000313" key="4">
    <source>
        <dbReference type="Proteomes" id="UP000572817"/>
    </source>
</evidence>
<dbReference type="PANTHER" id="PTHR38048">
    <property type="entry name" value="EXPRESSED PROTEIN"/>
    <property type="match status" value="1"/>
</dbReference>
<evidence type="ECO:0000313" key="3">
    <source>
        <dbReference type="EMBL" id="KAF4306660.1"/>
    </source>
</evidence>
<dbReference type="OrthoDB" id="10044044at2759"/>
<gene>
    <name evidence="3" type="ORF">GTA08_BOTSDO04877</name>
</gene>
<sequence length="145" mass="16946">MGDHPRTSLAPKTEPNCADKTQLPELTASEYRQYDRCAVRMNMFHNMFRRSWTVMHEAYTADKRPAGMTLHRFLRFGLGFCQHLEGHHGLEESMIFPFLARKMPAFRKELELLTQHKQIHAGLHDLQAYLYKSPETAHGTFACRR</sequence>
<dbReference type="Proteomes" id="UP000572817">
    <property type="component" value="Unassembled WGS sequence"/>
</dbReference>
<name>A0A8H4ISL1_9PEZI</name>
<comment type="caution">
    <text evidence="3">The sequence shown here is derived from an EMBL/GenBank/DDBJ whole genome shotgun (WGS) entry which is preliminary data.</text>
</comment>
<dbReference type="InterPro" id="IPR012312">
    <property type="entry name" value="Hemerythrin-like"/>
</dbReference>
<dbReference type="AlphaFoldDB" id="A0A8H4ISL1"/>
<feature type="region of interest" description="Disordered" evidence="1">
    <location>
        <begin position="1"/>
        <end position="21"/>
    </location>
</feature>
<accession>A0A8H4ISL1</accession>
<evidence type="ECO:0000256" key="1">
    <source>
        <dbReference type="SAM" id="MobiDB-lite"/>
    </source>
</evidence>
<feature type="domain" description="Hemerythrin-like" evidence="2">
    <location>
        <begin position="44"/>
        <end position="130"/>
    </location>
</feature>
<keyword evidence="4" id="KW-1185">Reference proteome</keyword>
<dbReference type="CDD" id="cd12108">
    <property type="entry name" value="Hr-like"/>
    <property type="match status" value="1"/>
</dbReference>
<dbReference type="Pfam" id="PF01814">
    <property type="entry name" value="Hemerythrin"/>
    <property type="match status" value="1"/>
</dbReference>